<sequence length="75" mass="8386">MLQTRPPSNPNRFSISNRDERPGTSGSNTSLRRAVLNIAAVETKRESVLAEKKMREGKAKDEAKMRPRGYSGAWP</sequence>
<dbReference type="EMBL" id="ML976063">
    <property type="protein sequence ID" value="KAF1940431.1"/>
    <property type="molecule type" value="Genomic_DNA"/>
</dbReference>
<evidence type="ECO:0000313" key="3">
    <source>
        <dbReference type="Proteomes" id="UP000800038"/>
    </source>
</evidence>
<dbReference type="AlphaFoldDB" id="A0A6A5SIG4"/>
<feature type="compositionally biased region" description="Polar residues" evidence="1">
    <location>
        <begin position="1"/>
        <end position="16"/>
    </location>
</feature>
<feature type="compositionally biased region" description="Basic and acidic residues" evidence="1">
    <location>
        <begin position="46"/>
        <end position="65"/>
    </location>
</feature>
<reference evidence="2" key="1">
    <citation type="journal article" date="2020" name="Stud. Mycol.">
        <title>101 Dothideomycetes genomes: a test case for predicting lifestyles and emergence of pathogens.</title>
        <authorList>
            <person name="Haridas S."/>
            <person name="Albert R."/>
            <person name="Binder M."/>
            <person name="Bloem J."/>
            <person name="Labutti K."/>
            <person name="Salamov A."/>
            <person name="Andreopoulos B."/>
            <person name="Baker S."/>
            <person name="Barry K."/>
            <person name="Bills G."/>
            <person name="Bluhm B."/>
            <person name="Cannon C."/>
            <person name="Castanera R."/>
            <person name="Culley D."/>
            <person name="Daum C."/>
            <person name="Ezra D."/>
            <person name="Gonzalez J."/>
            <person name="Henrissat B."/>
            <person name="Kuo A."/>
            <person name="Liang C."/>
            <person name="Lipzen A."/>
            <person name="Lutzoni F."/>
            <person name="Magnuson J."/>
            <person name="Mondo S."/>
            <person name="Nolan M."/>
            <person name="Ohm R."/>
            <person name="Pangilinan J."/>
            <person name="Park H.-J."/>
            <person name="Ramirez L."/>
            <person name="Alfaro M."/>
            <person name="Sun H."/>
            <person name="Tritt A."/>
            <person name="Yoshinaga Y."/>
            <person name="Zwiers L.-H."/>
            <person name="Turgeon B."/>
            <person name="Goodwin S."/>
            <person name="Spatafora J."/>
            <person name="Crous P."/>
            <person name="Grigoriev I."/>
        </authorList>
    </citation>
    <scope>NUCLEOTIDE SEQUENCE</scope>
    <source>
        <strain evidence="2">CBS 161.51</strain>
    </source>
</reference>
<proteinExistence type="predicted"/>
<evidence type="ECO:0000313" key="2">
    <source>
        <dbReference type="EMBL" id="KAF1940431.1"/>
    </source>
</evidence>
<organism evidence="2 3">
    <name type="scientific">Clathrospora elynae</name>
    <dbReference type="NCBI Taxonomy" id="706981"/>
    <lineage>
        <taxon>Eukaryota</taxon>
        <taxon>Fungi</taxon>
        <taxon>Dikarya</taxon>
        <taxon>Ascomycota</taxon>
        <taxon>Pezizomycotina</taxon>
        <taxon>Dothideomycetes</taxon>
        <taxon>Pleosporomycetidae</taxon>
        <taxon>Pleosporales</taxon>
        <taxon>Diademaceae</taxon>
        <taxon>Clathrospora</taxon>
    </lineage>
</organism>
<feature type="region of interest" description="Disordered" evidence="1">
    <location>
        <begin position="1"/>
        <end position="32"/>
    </location>
</feature>
<evidence type="ECO:0000256" key="1">
    <source>
        <dbReference type="SAM" id="MobiDB-lite"/>
    </source>
</evidence>
<feature type="region of interest" description="Disordered" evidence="1">
    <location>
        <begin position="46"/>
        <end position="75"/>
    </location>
</feature>
<accession>A0A6A5SIG4</accession>
<dbReference type="Proteomes" id="UP000800038">
    <property type="component" value="Unassembled WGS sequence"/>
</dbReference>
<name>A0A6A5SIG4_9PLEO</name>
<protein>
    <submittedName>
        <fullName evidence="2">Uncharacterized protein</fullName>
    </submittedName>
</protein>
<keyword evidence="3" id="KW-1185">Reference proteome</keyword>
<gene>
    <name evidence="2" type="ORF">EJ02DRAFT_456057</name>
</gene>